<dbReference type="EMBL" id="VOHK01000004">
    <property type="protein sequence ID" value="TWT20313.1"/>
    <property type="molecule type" value="Genomic_DNA"/>
</dbReference>
<dbReference type="OrthoDB" id="8654520at2"/>
<dbReference type="Pfam" id="PF22791">
    <property type="entry name" value="DUF7011"/>
    <property type="match status" value="1"/>
</dbReference>
<keyword evidence="5" id="KW-1185">Reference proteome</keyword>
<reference evidence="4 5" key="1">
    <citation type="journal article" date="2008" name="Int. J. Syst. Evol. Microbiol.">
        <title>Luteimonas marina sp. nov., isolated from seawater.</title>
        <authorList>
            <person name="Baik K.S."/>
            <person name="Park S.C."/>
            <person name="Kim M.S."/>
            <person name="Kim E.M."/>
            <person name="Park C."/>
            <person name="Chun J."/>
            <person name="Seong C.N."/>
        </authorList>
    </citation>
    <scope>NUCLEOTIDE SEQUENCE [LARGE SCALE GENOMIC DNA]</scope>
    <source>
        <strain evidence="4 5">FR1330</strain>
    </source>
</reference>
<evidence type="ECO:0000259" key="2">
    <source>
        <dbReference type="Pfam" id="PF20109"/>
    </source>
</evidence>
<dbReference type="Pfam" id="PF10074">
    <property type="entry name" value="RovC_DNA-bd"/>
    <property type="match status" value="1"/>
</dbReference>
<comment type="caution">
    <text evidence="4">The sequence shown here is derived from an EMBL/GenBank/DDBJ whole genome shotgun (WGS) entry which is preliminary data.</text>
</comment>
<dbReference type="InterPro" id="IPR053895">
    <property type="entry name" value="DUF7011"/>
</dbReference>
<dbReference type="Proteomes" id="UP000319980">
    <property type="component" value="Unassembled WGS sequence"/>
</dbReference>
<feature type="domain" description="Transcriptional regulator-like" evidence="2">
    <location>
        <begin position="7"/>
        <end position="55"/>
    </location>
</feature>
<protein>
    <submittedName>
        <fullName evidence="4">DUF2285 domain-containing protein</fullName>
    </submittedName>
</protein>
<dbReference type="RefSeq" id="WP_146388048.1">
    <property type="nucleotide sequence ID" value="NZ_VOHK01000004.1"/>
</dbReference>
<dbReference type="InterPro" id="IPR045465">
    <property type="entry name" value="Trans_reg_dom"/>
</dbReference>
<dbReference type="AlphaFoldDB" id="A0A5C5U1R3"/>
<feature type="domain" description="DUF7011" evidence="3">
    <location>
        <begin position="77"/>
        <end position="122"/>
    </location>
</feature>
<feature type="domain" description="T6SS Transcription factor RovC-like DNA binding" evidence="1">
    <location>
        <begin position="145"/>
        <end position="248"/>
    </location>
</feature>
<organism evidence="4 5">
    <name type="scientific">Luteimonas marina</name>
    <dbReference type="NCBI Taxonomy" id="488485"/>
    <lineage>
        <taxon>Bacteria</taxon>
        <taxon>Pseudomonadati</taxon>
        <taxon>Pseudomonadota</taxon>
        <taxon>Gammaproteobacteria</taxon>
        <taxon>Lysobacterales</taxon>
        <taxon>Lysobacteraceae</taxon>
        <taxon>Luteimonas</taxon>
    </lineage>
</organism>
<sequence length="251" mass="28464">MDAGAAWHPVAAYLYVLHLDGPSLAWEYLRRNPEYRRDWHLHRRRPGQARRWGLRLLENPDLDARDAHPDWFPDPPGVVHVLPDADSPPGALPFRLWDLPGEKRLLHDGRRLLLFLRVGGRTRCLALSSELEDGMAHVYAVRASPQMAARWRNAEITLALLDERQAKQPGGGIAGDRPGRTALLHLRTLQALDGVQAGASQRQIATVLYGADAVAERWYSDGQLRAHVRRLIARGRRLMQGGYRRLLHPRQ</sequence>
<name>A0A5C5U1R3_9GAMM</name>
<evidence type="ECO:0000259" key="1">
    <source>
        <dbReference type="Pfam" id="PF10074"/>
    </source>
</evidence>
<dbReference type="InterPro" id="IPR018754">
    <property type="entry name" value="RovC-like_DNA-bd"/>
</dbReference>
<evidence type="ECO:0000259" key="3">
    <source>
        <dbReference type="Pfam" id="PF22791"/>
    </source>
</evidence>
<gene>
    <name evidence="4" type="ORF">FQY83_11325</name>
</gene>
<accession>A0A5C5U1R3</accession>
<dbReference type="Pfam" id="PF20109">
    <property type="entry name" value="Trans_reg_dom"/>
    <property type="match status" value="1"/>
</dbReference>
<proteinExistence type="predicted"/>
<evidence type="ECO:0000313" key="5">
    <source>
        <dbReference type="Proteomes" id="UP000319980"/>
    </source>
</evidence>
<evidence type="ECO:0000313" key="4">
    <source>
        <dbReference type="EMBL" id="TWT20313.1"/>
    </source>
</evidence>